<feature type="region of interest" description="Disordered" evidence="1">
    <location>
        <begin position="314"/>
        <end position="345"/>
    </location>
</feature>
<protein>
    <recommendedName>
        <fullName evidence="2">EF-hand domain-containing protein</fullName>
    </recommendedName>
</protein>
<evidence type="ECO:0000313" key="4">
    <source>
        <dbReference type="Proteomes" id="UP000688137"/>
    </source>
</evidence>
<reference evidence="3" key="1">
    <citation type="submission" date="2021-01" db="EMBL/GenBank/DDBJ databases">
        <authorList>
            <consortium name="Genoscope - CEA"/>
            <person name="William W."/>
        </authorList>
    </citation>
    <scope>NUCLEOTIDE SEQUENCE</scope>
</reference>
<gene>
    <name evidence="3" type="ORF">PPRIM_AZ9-3.1.T1090111</name>
</gene>
<evidence type="ECO:0000256" key="1">
    <source>
        <dbReference type="SAM" id="MobiDB-lite"/>
    </source>
</evidence>
<dbReference type="Proteomes" id="UP000688137">
    <property type="component" value="Unassembled WGS sequence"/>
</dbReference>
<dbReference type="PROSITE" id="PS50222">
    <property type="entry name" value="EF_HAND_2"/>
    <property type="match status" value="1"/>
</dbReference>
<dbReference type="AlphaFoldDB" id="A0A8S1P878"/>
<name>A0A8S1P878_PARPR</name>
<evidence type="ECO:0000259" key="2">
    <source>
        <dbReference type="PROSITE" id="PS50222"/>
    </source>
</evidence>
<dbReference type="InterPro" id="IPR002048">
    <property type="entry name" value="EF_hand_dom"/>
</dbReference>
<proteinExistence type="predicted"/>
<dbReference type="EMBL" id="CAJJDM010000112">
    <property type="protein sequence ID" value="CAD8099367.1"/>
    <property type="molecule type" value="Genomic_DNA"/>
</dbReference>
<evidence type="ECO:0000313" key="3">
    <source>
        <dbReference type="EMBL" id="CAD8099367.1"/>
    </source>
</evidence>
<accession>A0A8S1P878</accession>
<comment type="caution">
    <text evidence="3">The sequence shown here is derived from an EMBL/GenBank/DDBJ whole genome shotgun (WGS) entry which is preliminary data.</text>
</comment>
<dbReference type="GO" id="GO:0005509">
    <property type="term" value="F:calcium ion binding"/>
    <property type="evidence" value="ECO:0007669"/>
    <property type="project" value="InterPro"/>
</dbReference>
<sequence>MQREIINRLKPQEQMNLAAVMKEFIILERQIVDLKNLMLITQDISWEAISKFIGTKLNFQEFLGVLKKFKHDCNIEVAKRLFSCYDKQEKGYLDDQDLKLMILPISLDTQNINQIGDIKIEVLSKIFKVILEVQLKQLKCLSHYKFNPELAFRFLSQGRLTVNQNHVKMFLKTHGIQCTQNELLEGDQCRFLHSTERLNQEGNDEGIKLNRQNGSHHQNNRFAFRGRQNARETNDRNQFEEFQSNVYDKSNNNDQQYKLNITKQSDNFDNYYQTQNIEKSQQQNIYDQRKSSLKVLRGSQQREKNNVNSDRWERIQENKEDNQNEVRDFQNKTIGRGRGRGYSQQSVYKRDNVNQDRWNNRNEISRTQEYNKMDNYDDQKNVQKRIKRNDVVIKKRAKILKLEQSLEMYEFVKVIGFYNQQLIILKANKIEFYNIPFKRNGIDIVDESLKTSFDHLDKIFVNGWVSQKQDGSFNLTIEFLNKGEKIKNLLIYSNLFQQQSHFIINEVSLKKVVFVDYDQDLILTFCQDGLIRIFQLIQDQYKYIQHNNFEQTIETVIKVGSNYLIGTRNQKILLFDGQTIKKIEYQFNKLCTQMIVDYNRVILKMDNDNESSIYILTQNLQVIGPMYNGSKINSFGVIRSYENDKLFIFNVNNSIETFIEIDNVLYQFNKISNQSIQNIYKFEMTNENMLIQKYIIGNNGLDIKIFSIVPEE</sequence>
<keyword evidence="4" id="KW-1185">Reference proteome</keyword>
<feature type="compositionally biased region" description="Basic and acidic residues" evidence="1">
    <location>
        <begin position="314"/>
        <end position="330"/>
    </location>
</feature>
<dbReference type="OMA" id="LCTQMIV"/>
<feature type="domain" description="EF-hand" evidence="2">
    <location>
        <begin position="73"/>
        <end position="108"/>
    </location>
</feature>
<organism evidence="3 4">
    <name type="scientific">Paramecium primaurelia</name>
    <dbReference type="NCBI Taxonomy" id="5886"/>
    <lineage>
        <taxon>Eukaryota</taxon>
        <taxon>Sar</taxon>
        <taxon>Alveolata</taxon>
        <taxon>Ciliophora</taxon>
        <taxon>Intramacronucleata</taxon>
        <taxon>Oligohymenophorea</taxon>
        <taxon>Peniculida</taxon>
        <taxon>Parameciidae</taxon>
        <taxon>Paramecium</taxon>
    </lineage>
</organism>